<comment type="similarity">
    <text evidence="2">Belongs to the bacterial solute-binding protein 5 family.</text>
</comment>
<keyword evidence="3" id="KW-0813">Transport</keyword>
<dbReference type="InterPro" id="IPR023765">
    <property type="entry name" value="SBP_5_CS"/>
</dbReference>
<dbReference type="RefSeq" id="WP_073076895.1">
    <property type="nucleotide sequence ID" value="NZ_FQXV01000003.1"/>
</dbReference>
<dbReference type="GO" id="GO:0015833">
    <property type="term" value="P:peptide transport"/>
    <property type="evidence" value="ECO:0007669"/>
    <property type="project" value="TreeGrafter"/>
</dbReference>
<organism evidence="7 8">
    <name type="scientific">Sporobacter termitidis DSM 10068</name>
    <dbReference type="NCBI Taxonomy" id="1123282"/>
    <lineage>
        <taxon>Bacteria</taxon>
        <taxon>Bacillati</taxon>
        <taxon>Bacillota</taxon>
        <taxon>Clostridia</taxon>
        <taxon>Eubacteriales</taxon>
        <taxon>Oscillospiraceae</taxon>
        <taxon>Sporobacter</taxon>
    </lineage>
</organism>
<dbReference type="SUPFAM" id="SSF53850">
    <property type="entry name" value="Periplasmic binding protein-like II"/>
    <property type="match status" value="1"/>
</dbReference>
<dbReference type="GO" id="GO:0042597">
    <property type="term" value="C:periplasmic space"/>
    <property type="evidence" value="ECO:0007669"/>
    <property type="project" value="UniProtKB-ARBA"/>
</dbReference>
<dbReference type="OrthoDB" id="239741at2"/>
<dbReference type="Pfam" id="PF00496">
    <property type="entry name" value="SBP_bac_5"/>
    <property type="match status" value="1"/>
</dbReference>
<evidence type="ECO:0000313" key="7">
    <source>
        <dbReference type="EMBL" id="SHH87569.1"/>
    </source>
</evidence>
<comment type="subcellular location">
    <subcellularLocation>
        <location evidence="1">Cell membrane</location>
        <topology evidence="1">Lipid-anchor</topology>
    </subcellularLocation>
</comment>
<keyword evidence="4 5" id="KW-0732">Signal</keyword>
<dbReference type="InterPro" id="IPR030678">
    <property type="entry name" value="Peptide/Ni-bd"/>
</dbReference>
<evidence type="ECO:0000256" key="4">
    <source>
        <dbReference type="ARBA" id="ARBA00022729"/>
    </source>
</evidence>
<dbReference type="PANTHER" id="PTHR30290:SF10">
    <property type="entry name" value="PERIPLASMIC OLIGOPEPTIDE-BINDING PROTEIN-RELATED"/>
    <property type="match status" value="1"/>
</dbReference>
<dbReference type="GO" id="GO:1904680">
    <property type="term" value="F:peptide transmembrane transporter activity"/>
    <property type="evidence" value="ECO:0007669"/>
    <property type="project" value="TreeGrafter"/>
</dbReference>
<keyword evidence="8" id="KW-1185">Reference proteome</keyword>
<dbReference type="PIRSF" id="PIRSF002741">
    <property type="entry name" value="MppA"/>
    <property type="match status" value="1"/>
</dbReference>
<gene>
    <name evidence="7" type="ORF">SAMN02745823_01309</name>
</gene>
<dbReference type="PROSITE" id="PS51257">
    <property type="entry name" value="PROKAR_LIPOPROTEIN"/>
    <property type="match status" value="1"/>
</dbReference>
<dbReference type="EMBL" id="FQXV01000003">
    <property type="protein sequence ID" value="SHH87569.1"/>
    <property type="molecule type" value="Genomic_DNA"/>
</dbReference>
<evidence type="ECO:0000256" key="3">
    <source>
        <dbReference type="ARBA" id="ARBA00022448"/>
    </source>
</evidence>
<proteinExistence type="inferred from homology"/>
<dbReference type="InterPro" id="IPR000914">
    <property type="entry name" value="SBP_5_dom"/>
</dbReference>
<dbReference type="Gene3D" id="3.40.190.10">
    <property type="entry name" value="Periplasmic binding protein-like II"/>
    <property type="match status" value="1"/>
</dbReference>
<evidence type="ECO:0000256" key="2">
    <source>
        <dbReference type="ARBA" id="ARBA00005695"/>
    </source>
</evidence>
<dbReference type="PROSITE" id="PS01040">
    <property type="entry name" value="SBP_BACTERIAL_5"/>
    <property type="match status" value="1"/>
</dbReference>
<feature type="signal peptide" evidence="5">
    <location>
        <begin position="1"/>
        <end position="28"/>
    </location>
</feature>
<feature type="chain" id="PRO_5039275682" evidence="5">
    <location>
        <begin position="29"/>
        <end position="532"/>
    </location>
</feature>
<dbReference type="PANTHER" id="PTHR30290">
    <property type="entry name" value="PERIPLASMIC BINDING COMPONENT OF ABC TRANSPORTER"/>
    <property type="match status" value="1"/>
</dbReference>
<protein>
    <submittedName>
        <fullName evidence="7">Peptide/nickel transport system substrate-binding protein</fullName>
    </submittedName>
</protein>
<dbReference type="STRING" id="1123282.SAMN02745823_01309"/>
<reference evidence="7 8" key="1">
    <citation type="submission" date="2016-11" db="EMBL/GenBank/DDBJ databases">
        <authorList>
            <person name="Jaros S."/>
            <person name="Januszkiewicz K."/>
            <person name="Wedrychowicz H."/>
        </authorList>
    </citation>
    <scope>NUCLEOTIDE SEQUENCE [LARGE SCALE GENOMIC DNA]</scope>
    <source>
        <strain evidence="7 8">DSM 10068</strain>
    </source>
</reference>
<dbReference type="GO" id="GO:0043190">
    <property type="term" value="C:ATP-binding cassette (ABC) transporter complex"/>
    <property type="evidence" value="ECO:0007669"/>
    <property type="project" value="InterPro"/>
</dbReference>
<name>A0A1M5WJ50_9FIRM</name>
<feature type="domain" description="Solute-binding protein family 5" evidence="6">
    <location>
        <begin position="81"/>
        <end position="445"/>
    </location>
</feature>
<evidence type="ECO:0000259" key="6">
    <source>
        <dbReference type="Pfam" id="PF00496"/>
    </source>
</evidence>
<sequence>MSKKTHAVIAMALSAVMLLSACGSPSSAGGAGSGKEKEINVAIYKDGGFDALDAASYNGPHFLYKMIYEGFTEDGGGGSILPSLATNWDISEDGKTYIFHLREGVKFSDGTDFNADATLFNLKRWVNDDRHAALSSTYVDSMEATDAHTVKIVYKDASYPILLELSYPRPVRFLSPASIKDEKFTQPVGTGPWMLESYKKDSEFTLVPNPYYWGEKPKIDRIRFKVITDAQARVMALQSGEVDIIGGDLVGKIPMESLNELKSNSDFQVFTKGTLCSHFIAFNEKTAAFQDKNVRLAMNYAVDKRGIAADLFDNNGLEAGGMYQKGVPYTTEKNNYGYPYDVDRAKQLLEESGYIDSDGDGIREKGGQKLEFKLLLSTDEFPEWKPLSEFLQSEFTAVGIKINLSTLDKNGYDEAATDGRGYDIALMRTASDSWVPHSSLRELFFDLAGHDYAKVWTDDNLKSMITKALLTMDENARQAQYDKVFSYISEEALTIPVYYPISSFAVNTKKVANFEIGVNNYAPVEWSKLDIK</sequence>
<evidence type="ECO:0000256" key="1">
    <source>
        <dbReference type="ARBA" id="ARBA00004193"/>
    </source>
</evidence>
<dbReference type="InterPro" id="IPR039424">
    <property type="entry name" value="SBP_5"/>
</dbReference>
<dbReference type="Gene3D" id="3.10.105.10">
    <property type="entry name" value="Dipeptide-binding Protein, Domain 3"/>
    <property type="match status" value="1"/>
</dbReference>
<evidence type="ECO:0000313" key="8">
    <source>
        <dbReference type="Proteomes" id="UP000183995"/>
    </source>
</evidence>
<dbReference type="Proteomes" id="UP000183995">
    <property type="component" value="Unassembled WGS sequence"/>
</dbReference>
<accession>A0A1M5WJ50</accession>
<evidence type="ECO:0000256" key="5">
    <source>
        <dbReference type="SAM" id="SignalP"/>
    </source>
</evidence>
<dbReference type="AlphaFoldDB" id="A0A1M5WJ50"/>